<reference evidence="2" key="1">
    <citation type="submission" date="2022-10" db="EMBL/GenBank/DDBJ databases">
        <title>Culturing micro-colonial fungi from biological soil crusts in the Mojave desert and describing Neophaeococcomyces mojavensis, and introducing the new genera and species Taxawa tesnikishii.</title>
        <authorList>
            <person name="Kurbessoian T."/>
            <person name="Stajich J.E."/>
        </authorList>
    </citation>
    <scope>NUCLEOTIDE SEQUENCE</scope>
    <source>
        <strain evidence="2">TK_41</strain>
    </source>
</reference>
<proteinExistence type="predicted"/>
<gene>
    <name evidence="2" type="ORF">H2200_002653</name>
</gene>
<protein>
    <submittedName>
        <fullName evidence="2">Uncharacterized protein</fullName>
    </submittedName>
</protein>
<feature type="compositionally biased region" description="Gly residues" evidence="1">
    <location>
        <begin position="492"/>
        <end position="516"/>
    </location>
</feature>
<feature type="region of interest" description="Disordered" evidence="1">
    <location>
        <begin position="469"/>
        <end position="545"/>
    </location>
</feature>
<dbReference type="Proteomes" id="UP001172673">
    <property type="component" value="Unassembled WGS sequence"/>
</dbReference>
<name>A0AA38XK74_9EURO</name>
<accession>A0AA38XK74</accession>
<feature type="compositionally biased region" description="Low complexity" evidence="1">
    <location>
        <begin position="517"/>
        <end position="526"/>
    </location>
</feature>
<comment type="caution">
    <text evidence="2">The sequence shown here is derived from an EMBL/GenBank/DDBJ whole genome shotgun (WGS) entry which is preliminary data.</text>
</comment>
<organism evidence="2 3">
    <name type="scientific">Cladophialophora chaetospira</name>
    <dbReference type="NCBI Taxonomy" id="386627"/>
    <lineage>
        <taxon>Eukaryota</taxon>
        <taxon>Fungi</taxon>
        <taxon>Dikarya</taxon>
        <taxon>Ascomycota</taxon>
        <taxon>Pezizomycotina</taxon>
        <taxon>Eurotiomycetes</taxon>
        <taxon>Chaetothyriomycetidae</taxon>
        <taxon>Chaetothyriales</taxon>
        <taxon>Herpotrichiellaceae</taxon>
        <taxon>Cladophialophora</taxon>
    </lineage>
</organism>
<sequence>MVTTPPPSSAPMRDSFFDLPVELRLKVYELLFRFPETITLAHDGNGVFKHKRGPIFNGGQQVPVHALLLNNGFNLEASSVLYRCNKYSLESAGLVNDRVYRTQTICKFLEVLEIRCEEDTLVWGHTRLAKYLSDCMPSLRELHLMFDTNVFGLVAASVEFAKAVTPCASTFPGPTLQLCARILTYEVDYAPPGGSAQDRVRLALKAKGKSLAAIIPPENRYIGALTHTELDLTGARLSLIQLTGRISPLLLERVEKFTCRLNDCTWLKTHEDDSPEDSFPNIITTGRRTHLRWGTTATPAPMPKEVDMLQFYPEMSKRDQKILQEFLTAYNRIVTPEDNRGAASESIQPANRQRTRQHVNADAETFPDAGQDGENANEHDSTANDNGTTLDNDDTSSLDPMGLGASNPPAASPDGHFRTSRTLTYADYTFDDDFPDDIPDDLADAYAHMTDTEINAAWNDQFGVFASNTGVNSNGGQSSDHQNSGGQSNGTQGYGTQGYGTQGYGTQGYGTQGYGTQGSDDQTGTAADEDEDEDADVASNGYMTD</sequence>
<keyword evidence="3" id="KW-1185">Reference proteome</keyword>
<evidence type="ECO:0000313" key="3">
    <source>
        <dbReference type="Proteomes" id="UP001172673"/>
    </source>
</evidence>
<feature type="compositionally biased region" description="Polar residues" evidence="1">
    <location>
        <begin position="469"/>
        <end position="481"/>
    </location>
</feature>
<feature type="compositionally biased region" description="Low complexity" evidence="1">
    <location>
        <begin position="482"/>
        <end position="491"/>
    </location>
</feature>
<feature type="region of interest" description="Disordered" evidence="1">
    <location>
        <begin position="339"/>
        <end position="418"/>
    </location>
</feature>
<dbReference type="AlphaFoldDB" id="A0AA38XK74"/>
<dbReference type="EMBL" id="JAPDRK010000003">
    <property type="protein sequence ID" value="KAJ9614516.1"/>
    <property type="molecule type" value="Genomic_DNA"/>
</dbReference>
<evidence type="ECO:0000256" key="1">
    <source>
        <dbReference type="SAM" id="MobiDB-lite"/>
    </source>
</evidence>
<evidence type="ECO:0000313" key="2">
    <source>
        <dbReference type="EMBL" id="KAJ9614516.1"/>
    </source>
</evidence>
<feature type="compositionally biased region" description="Acidic residues" evidence="1">
    <location>
        <begin position="527"/>
        <end position="536"/>
    </location>
</feature>